<name>A0A1G2C5N5_9BACT</name>
<comment type="caution">
    <text evidence="2">The sequence shown here is derived from an EMBL/GenBank/DDBJ whole genome shotgun (WGS) entry which is preliminary data.</text>
</comment>
<dbReference type="AlphaFoldDB" id="A0A1G2C5N5"/>
<keyword evidence="1" id="KW-1133">Transmembrane helix</keyword>
<gene>
    <name evidence="2" type="ORF">A2128_00580</name>
</gene>
<keyword evidence="1" id="KW-0812">Transmembrane</keyword>
<organism evidence="2 3">
    <name type="scientific">Candidatus Liptonbacteria bacterium GWC1_60_9</name>
    <dbReference type="NCBI Taxonomy" id="1798645"/>
    <lineage>
        <taxon>Bacteria</taxon>
        <taxon>Candidatus Liptoniibacteriota</taxon>
    </lineage>
</organism>
<proteinExistence type="predicted"/>
<evidence type="ECO:0000313" key="2">
    <source>
        <dbReference type="EMBL" id="OGY96714.1"/>
    </source>
</evidence>
<evidence type="ECO:0000256" key="1">
    <source>
        <dbReference type="SAM" id="Phobius"/>
    </source>
</evidence>
<evidence type="ECO:0000313" key="3">
    <source>
        <dbReference type="Proteomes" id="UP000176349"/>
    </source>
</evidence>
<feature type="transmembrane region" description="Helical" evidence="1">
    <location>
        <begin position="21"/>
        <end position="42"/>
    </location>
</feature>
<dbReference type="Proteomes" id="UP000176349">
    <property type="component" value="Unassembled WGS sequence"/>
</dbReference>
<protein>
    <submittedName>
        <fullName evidence="2">Uncharacterized protein</fullName>
    </submittedName>
</protein>
<dbReference type="EMBL" id="MHKV01000038">
    <property type="protein sequence ID" value="OGY96714.1"/>
    <property type="molecule type" value="Genomic_DNA"/>
</dbReference>
<feature type="transmembrane region" description="Helical" evidence="1">
    <location>
        <begin position="62"/>
        <end position="89"/>
    </location>
</feature>
<keyword evidence="1" id="KW-0472">Membrane</keyword>
<accession>A0A1G2C5N5</accession>
<reference evidence="2 3" key="1">
    <citation type="journal article" date="2016" name="Nat. Commun.">
        <title>Thousands of microbial genomes shed light on interconnected biogeochemical processes in an aquifer system.</title>
        <authorList>
            <person name="Anantharaman K."/>
            <person name="Brown C.T."/>
            <person name="Hug L.A."/>
            <person name="Sharon I."/>
            <person name="Castelle C.J."/>
            <person name="Probst A.J."/>
            <person name="Thomas B.C."/>
            <person name="Singh A."/>
            <person name="Wilkins M.J."/>
            <person name="Karaoz U."/>
            <person name="Brodie E.L."/>
            <person name="Williams K.H."/>
            <person name="Hubbard S.S."/>
            <person name="Banfield J.F."/>
        </authorList>
    </citation>
    <scope>NUCLEOTIDE SEQUENCE [LARGE SCALE GENOMIC DNA]</scope>
</reference>
<sequence length="101" mass="11244">MLNSHQAILFFPWRIPMSSHRLAVFVTALLFIVVWGWPFVMGRYLDVQSAMIGNPHAPFLPVFLWGTATALLTFAVIPFLVASATVLWLGTPSDSNTTRPT</sequence>